<evidence type="ECO:0000256" key="2">
    <source>
        <dbReference type="ARBA" id="ARBA00023315"/>
    </source>
</evidence>
<keyword evidence="2" id="KW-0012">Acyltransferase</keyword>
<dbReference type="SUPFAM" id="SSF55729">
    <property type="entry name" value="Acyl-CoA N-acyltransferases (Nat)"/>
    <property type="match status" value="2"/>
</dbReference>
<dbReference type="EMBL" id="BOMM01000001">
    <property type="protein sequence ID" value="GIE08607.1"/>
    <property type="molecule type" value="Genomic_DNA"/>
</dbReference>
<reference evidence="4" key="1">
    <citation type="submission" date="2021-01" db="EMBL/GenBank/DDBJ databases">
        <title>Whole genome shotgun sequence of Actinoplanes ferrugineus NBRC 15555.</title>
        <authorList>
            <person name="Komaki H."/>
            <person name="Tamura T."/>
        </authorList>
    </citation>
    <scope>NUCLEOTIDE SEQUENCE</scope>
    <source>
        <strain evidence="4">NBRC 15555</strain>
    </source>
</reference>
<proteinExistence type="predicted"/>
<dbReference type="InterPro" id="IPR016181">
    <property type="entry name" value="Acyl_CoA_acyltransferase"/>
</dbReference>
<organism evidence="4 5">
    <name type="scientific">Paractinoplanes ferrugineus</name>
    <dbReference type="NCBI Taxonomy" id="113564"/>
    <lineage>
        <taxon>Bacteria</taxon>
        <taxon>Bacillati</taxon>
        <taxon>Actinomycetota</taxon>
        <taxon>Actinomycetes</taxon>
        <taxon>Micromonosporales</taxon>
        <taxon>Micromonosporaceae</taxon>
        <taxon>Paractinoplanes</taxon>
    </lineage>
</organism>
<accession>A0A919IV38</accession>
<dbReference type="PROSITE" id="PS51186">
    <property type="entry name" value="GNAT"/>
    <property type="match status" value="1"/>
</dbReference>
<name>A0A919IV38_9ACTN</name>
<dbReference type="CDD" id="cd04301">
    <property type="entry name" value="NAT_SF"/>
    <property type="match status" value="1"/>
</dbReference>
<evidence type="ECO:0000313" key="4">
    <source>
        <dbReference type="EMBL" id="GIE08607.1"/>
    </source>
</evidence>
<dbReference type="Proteomes" id="UP000598174">
    <property type="component" value="Unassembled WGS sequence"/>
</dbReference>
<sequence length="330" mass="36494">MLAMTAAATTALPEGWTTRRPTLDDATAILALVHACDMASIGEPDFTLDEVREMLTEPNTDMTVDCWLALDAEDTIVGWAYPRNADGGDRDFADVYTWPERGEPALRPLLALLMDRMAERAARFGHERYEVRAGAIPTEQDLIDALTDAGFVFLKQHARMQMSLEGVPPTAPEPPAGVTVREVRGDDEEDLRAVHSVIFQAFADTDHRGSDYESWRRQVANESSRSFDEWFVAETDGEIVGALQSSDSGIDDNEGWVKRLGVLRAYRKRGVGEALLRRAFAVYAGKGRTRAGLGVDLENPTQAARLYYAVGMTPQYRANVYQSFVTARAA</sequence>
<dbReference type="PANTHER" id="PTHR43800:SF1">
    <property type="entry name" value="PEPTIDYL-LYSINE N-ACETYLTRANSFERASE YJAB"/>
    <property type="match status" value="1"/>
</dbReference>
<evidence type="ECO:0000313" key="5">
    <source>
        <dbReference type="Proteomes" id="UP000598174"/>
    </source>
</evidence>
<gene>
    <name evidence="4" type="ORF">Afe05nite_04470</name>
</gene>
<dbReference type="GO" id="GO:0016747">
    <property type="term" value="F:acyltransferase activity, transferring groups other than amino-acyl groups"/>
    <property type="evidence" value="ECO:0007669"/>
    <property type="project" value="InterPro"/>
</dbReference>
<dbReference type="AlphaFoldDB" id="A0A919IV38"/>
<dbReference type="InterPro" id="IPR000182">
    <property type="entry name" value="GNAT_dom"/>
</dbReference>
<dbReference type="Pfam" id="PF00583">
    <property type="entry name" value="Acetyltransf_1"/>
    <property type="match status" value="1"/>
</dbReference>
<keyword evidence="1" id="KW-0808">Transferase</keyword>
<evidence type="ECO:0000259" key="3">
    <source>
        <dbReference type="PROSITE" id="PS51186"/>
    </source>
</evidence>
<protein>
    <recommendedName>
        <fullName evidence="3">N-acetyltransferase domain-containing protein</fullName>
    </recommendedName>
</protein>
<dbReference type="PANTHER" id="PTHR43800">
    <property type="entry name" value="PEPTIDYL-LYSINE N-ACETYLTRANSFERASE YJAB"/>
    <property type="match status" value="1"/>
</dbReference>
<feature type="domain" description="N-acetyltransferase" evidence="3">
    <location>
        <begin position="181"/>
        <end position="330"/>
    </location>
</feature>
<evidence type="ECO:0000256" key="1">
    <source>
        <dbReference type="ARBA" id="ARBA00022679"/>
    </source>
</evidence>
<comment type="caution">
    <text evidence="4">The sequence shown here is derived from an EMBL/GenBank/DDBJ whole genome shotgun (WGS) entry which is preliminary data.</text>
</comment>
<dbReference type="Gene3D" id="3.40.630.30">
    <property type="match status" value="1"/>
</dbReference>
<keyword evidence="5" id="KW-1185">Reference proteome</keyword>